<accession>A0A1H4CDD5</accession>
<dbReference type="Pfam" id="PF08281">
    <property type="entry name" value="Sigma70_r4_2"/>
    <property type="match status" value="1"/>
</dbReference>
<dbReference type="NCBIfam" id="TIGR02937">
    <property type="entry name" value="sigma70-ECF"/>
    <property type="match status" value="1"/>
</dbReference>
<dbReference type="GO" id="GO:0016987">
    <property type="term" value="F:sigma factor activity"/>
    <property type="evidence" value="ECO:0007669"/>
    <property type="project" value="UniProtKB-KW"/>
</dbReference>
<keyword evidence="2" id="KW-0805">Transcription regulation</keyword>
<proteinExistence type="inferred from homology"/>
<dbReference type="InterPro" id="IPR039425">
    <property type="entry name" value="RNA_pol_sigma-70-like"/>
</dbReference>
<dbReference type="Gene3D" id="1.10.1740.10">
    <property type="match status" value="1"/>
</dbReference>
<dbReference type="InterPro" id="IPR014284">
    <property type="entry name" value="RNA_pol_sigma-70_dom"/>
</dbReference>
<protein>
    <submittedName>
        <fullName evidence="7">RNA polymerase sigma-70 factor, ECF subfamily</fullName>
    </submittedName>
</protein>
<evidence type="ECO:0000256" key="3">
    <source>
        <dbReference type="ARBA" id="ARBA00023082"/>
    </source>
</evidence>
<name>A0A1H4CDD5_9BACI</name>
<organism evidence="7 8">
    <name type="scientific">Thalassobacillus cyri</name>
    <dbReference type="NCBI Taxonomy" id="571932"/>
    <lineage>
        <taxon>Bacteria</taxon>
        <taxon>Bacillati</taxon>
        <taxon>Bacillota</taxon>
        <taxon>Bacilli</taxon>
        <taxon>Bacillales</taxon>
        <taxon>Bacillaceae</taxon>
        <taxon>Thalassobacillus</taxon>
    </lineage>
</organism>
<dbReference type="AlphaFoldDB" id="A0A1H4CDD5"/>
<dbReference type="STRING" id="571932.SAMN05421743_10618"/>
<dbReference type="OrthoDB" id="188761at2"/>
<dbReference type="SUPFAM" id="SSF88946">
    <property type="entry name" value="Sigma2 domain of RNA polymerase sigma factors"/>
    <property type="match status" value="1"/>
</dbReference>
<evidence type="ECO:0000256" key="4">
    <source>
        <dbReference type="ARBA" id="ARBA00023163"/>
    </source>
</evidence>
<evidence type="ECO:0000256" key="1">
    <source>
        <dbReference type="ARBA" id="ARBA00010641"/>
    </source>
</evidence>
<dbReference type="RefSeq" id="WP_093044515.1">
    <property type="nucleotide sequence ID" value="NZ_FNQR01000006.1"/>
</dbReference>
<dbReference type="GO" id="GO:0006352">
    <property type="term" value="P:DNA-templated transcription initiation"/>
    <property type="evidence" value="ECO:0007669"/>
    <property type="project" value="InterPro"/>
</dbReference>
<evidence type="ECO:0000259" key="6">
    <source>
        <dbReference type="Pfam" id="PF08281"/>
    </source>
</evidence>
<sequence>MEGLAYEEIYTTNYQKVYGAALRVVKNPYLAEEAAQEAFIKAYNNREKLEDINKLAAWLGQIATRTAIDIWRKERRKLIVPLDDLIDGSHKAAIGCNGVDKQVEELISHHQLMEELKHLAPKLHAVFMMKYFHGMKEVDIAERLEISISAVKSRAYRARMSLKKRLSQKGSTLSTS</sequence>
<reference evidence="7 8" key="1">
    <citation type="submission" date="2016-10" db="EMBL/GenBank/DDBJ databases">
        <authorList>
            <person name="de Groot N.N."/>
        </authorList>
    </citation>
    <scope>NUCLEOTIDE SEQUENCE [LARGE SCALE GENOMIC DNA]</scope>
    <source>
        <strain evidence="7 8">CCM7597</strain>
    </source>
</reference>
<dbReference type="PANTHER" id="PTHR43133:SF60">
    <property type="entry name" value="RNA POLYMERASE SIGMA FACTOR SIGV"/>
    <property type="match status" value="1"/>
</dbReference>
<dbReference type="CDD" id="cd06171">
    <property type="entry name" value="Sigma70_r4"/>
    <property type="match status" value="1"/>
</dbReference>
<dbReference type="InterPro" id="IPR007627">
    <property type="entry name" value="RNA_pol_sigma70_r2"/>
</dbReference>
<gene>
    <name evidence="7" type="ORF">SAMN05421743_10618</name>
</gene>
<keyword evidence="3" id="KW-0731">Sigma factor</keyword>
<evidence type="ECO:0000256" key="2">
    <source>
        <dbReference type="ARBA" id="ARBA00023015"/>
    </source>
</evidence>
<feature type="domain" description="RNA polymerase sigma factor 70 region 4 type 2" evidence="6">
    <location>
        <begin position="110"/>
        <end position="162"/>
    </location>
</feature>
<dbReference type="SUPFAM" id="SSF88659">
    <property type="entry name" value="Sigma3 and sigma4 domains of RNA polymerase sigma factors"/>
    <property type="match status" value="1"/>
</dbReference>
<comment type="similarity">
    <text evidence="1">Belongs to the sigma-70 factor family. ECF subfamily.</text>
</comment>
<dbReference type="InterPro" id="IPR013325">
    <property type="entry name" value="RNA_pol_sigma_r2"/>
</dbReference>
<evidence type="ECO:0000313" key="8">
    <source>
        <dbReference type="Proteomes" id="UP000198584"/>
    </source>
</evidence>
<feature type="domain" description="RNA polymerase sigma-70 region 2" evidence="5">
    <location>
        <begin position="9"/>
        <end position="76"/>
    </location>
</feature>
<dbReference type="InterPro" id="IPR013249">
    <property type="entry name" value="RNA_pol_sigma70_r4_t2"/>
</dbReference>
<keyword evidence="8" id="KW-1185">Reference proteome</keyword>
<evidence type="ECO:0000259" key="5">
    <source>
        <dbReference type="Pfam" id="PF04542"/>
    </source>
</evidence>
<dbReference type="Gene3D" id="1.10.10.10">
    <property type="entry name" value="Winged helix-like DNA-binding domain superfamily/Winged helix DNA-binding domain"/>
    <property type="match status" value="1"/>
</dbReference>
<dbReference type="InterPro" id="IPR013324">
    <property type="entry name" value="RNA_pol_sigma_r3/r4-like"/>
</dbReference>
<dbReference type="PANTHER" id="PTHR43133">
    <property type="entry name" value="RNA POLYMERASE ECF-TYPE SIGMA FACTO"/>
    <property type="match status" value="1"/>
</dbReference>
<dbReference type="Proteomes" id="UP000198584">
    <property type="component" value="Unassembled WGS sequence"/>
</dbReference>
<dbReference type="InterPro" id="IPR036388">
    <property type="entry name" value="WH-like_DNA-bd_sf"/>
</dbReference>
<dbReference type="GO" id="GO:0003677">
    <property type="term" value="F:DNA binding"/>
    <property type="evidence" value="ECO:0007669"/>
    <property type="project" value="InterPro"/>
</dbReference>
<dbReference type="EMBL" id="FNQR01000006">
    <property type="protein sequence ID" value="SEA58465.1"/>
    <property type="molecule type" value="Genomic_DNA"/>
</dbReference>
<keyword evidence="4" id="KW-0804">Transcription</keyword>
<evidence type="ECO:0000313" key="7">
    <source>
        <dbReference type="EMBL" id="SEA58465.1"/>
    </source>
</evidence>
<dbReference type="Pfam" id="PF04542">
    <property type="entry name" value="Sigma70_r2"/>
    <property type="match status" value="1"/>
</dbReference>